<reference evidence="1 2" key="1">
    <citation type="journal article" date="2009" name="Nat. Genet.">
        <title>The genome of the cucumber, Cucumis sativus L.</title>
        <authorList>
            <person name="Huang S."/>
            <person name="Li R."/>
            <person name="Zhang Z."/>
            <person name="Li L."/>
            <person name="Gu X."/>
            <person name="Fan W."/>
            <person name="Lucas W.J."/>
            <person name="Wang X."/>
            <person name="Xie B."/>
            <person name="Ni P."/>
            <person name="Ren Y."/>
            <person name="Zhu H."/>
            <person name="Li J."/>
            <person name="Lin K."/>
            <person name="Jin W."/>
            <person name="Fei Z."/>
            <person name="Li G."/>
            <person name="Staub J."/>
            <person name="Kilian A."/>
            <person name="van der Vossen E.A."/>
            <person name="Wu Y."/>
            <person name="Guo J."/>
            <person name="He J."/>
            <person name="Jia Z."/>
            <person name="Ren Y."/>
            <person name="Tian G."/>
            <person name="Lu Y."/>
            <person name="Ruan J."/>
            <person name="Qian W."/>
            <person name="Wang M."/>
            <person name="Huang Q."/>
            <person name="Li B."/>
            <person name="Xuan Z."/>
            <person name="Cao J."/>
            <person name="Asan"/>
            <person name="Wu Z."/>
            <person name="Zhang J."/>
            <person name="Cai Q."/>
            <person name="Bai Y."/>
            <person name="Zhao B."/>
            <person name="Han Y."/>
            <person name="Li Y."/>
            <person name="Li X."/>
            <person name="Wang S."/>
            <person name="Shi Q."/>
            <person name="Liu S."/>
            <person name="Cho W.K."/>
            <person name="Kim J.Y."/>
            <person name="Xu Y."/>
            <person name="Heller-Uszynska K."/>
            <person name="Miao H."/>
            <person name="Cheng Z."/>
            <person name="Zhang S."/>
            <person name="Wu J."/>
            <person name="Yang Y."/>
            <person name="Kang H."/>
            <person name="Li M."/>
            <person name="Liang H."/>
            <person name="Ren X."/>
            <person name="Shi Z."/>
            <person name="Wen M."/>
            <person name="Jian M."/>
            <person name="Yang H."/>
            <person name="Zhang G."/>
            <person name="Yang Z."/>
            <person name="Chen R."/>
            <person name="Liu S."/>
            <person name="Li J."/>
            <person name="Ma L."/>
            <person name="Liu H."/>
            <person name="Zhou Y."/>
            <person name="Zhao J."/>
            <person name="Fang X."/>
            <person name="Li G."/>
            <person name="Fang L."/>
            <person name="Li Y."/>
            <person name="Liu D."/>
            <person name="Zheng H."/>
            <person name="Zhang Y."/>
            <person name="Qin N."/>
            <person name="Li Z."/>
            <person name="Yang G."/>
            <person name="Yang S."/>
            <person name="Bolund L."/>
            <person name="Kristiansen K."/>
            <person name="Zheng H."/>
            <person name="Li S."/>
            <person name="Zhang X."/>
            <person name="Yang H."/>
            <person name="Wang J."/>
            <person name="Sun R."/>
            <person name="Zhang B."/>
            <person name="Jiang S."/>
            <person name="Wang J."/>
            <person name="Du Y."/>
            <person name="Li S."/>
        </authorList>
    </citation>
    <scope>NUCLEOTIDE SEQUENCE [LARGE SCALE GENOMIC DNA]</scope>
    <source>
        <strain evidence="2">cv. 9930</strain>
    </source>
</reference>
<protein>
    <submittedName>
        <fullName evidence="1">Uncharacterized protein</fullName>
    </submittedName>
</protein>
<dbReference type="Gramene" id="KGN54307">
    <property type="protein sequence ID" value="KGN54307"/>
    <property type="gene ID" value="Csa_4G303060"/>
</dbReference>
<sequence length="54" mass="5627">MEQMEEVGLGAEIFTVAVMTETGSGVGFYGPASTEKPTIQIAQWACTISEGIGC</sequence>
<dbReference type="EMBL" id="CM002925">
    <property type="protein sequence ID" value="KGN54307.1"/>
    <property type="molecule type" value="Genomic_DNA"/>
</dbReference>
<evidence type="ECO:0000313" key="1">
    <source>
        <dbReference type="EMBL" id="KGN54307.1"/>
    </source>
</evidence>
<evidence type="ECO:0000313" key="2">
    <source>
        <dbReference type="Proteomes" id="UP000029981"/>
    </source>
</evidence>
<dbReference type="AlphaFoldDB" id="A0A0A0L138"/>
<dbReference type="Proteomes" id="UP000029981">
    <property type="component" value="Chromosome 4"/>
</dbReference>
<accession>A0A0A0L138</accession>
<reference evidence="1 2" key="2">
    <citation type="journal article" date="2009" name="PLoS ONE">
        <title>An integrated genetic and cytogenetic map of the cucumber genome.</title>
        <authorList>
            <person name="Ren Y."/>
            <person name="Zhang Z."/>
            <person name="Liu J."/>
            <person name="Staub J.E."/>
            <person name="Han Y."/>
            <person name="Cheng Z."/>
            <person name="Li X."/>
            <person name="Lu J."/>
            <person name="Miao H."/>
            <person name="Kang H."/>
            <person name="Xie B."/>
            <person name="Gu X."/>
            <person name="Wang X."/>
            <person name="Du Y."/>
            <person name="Jin W."/>
            <person name="Huang S."/>
        </authorList>
    </citation>
    <scope>NUCLEOTIDE SEQUENCE [LARGE SCALE GENOMIC DNA]</scope>
    <source>
        <strain evidence="2">cv. 9930</strain>
    </source>
</reference>
<name>A0A0A0L138_CUCSA</name>
<organism evidence="1 2">
    <name type="scientific">Cucumis sativus</name>
    <name type="common">Cucumber</name>
    <dbReference type="NCBI Taxonomy" id="3659"/>
    <lineage>
        <taxon>Eukaryota</taxon>
        <taxon>Viridiplantae</taxon>
        <taxon>Streptophyta</taxon>
        <taxon>Embryophyta</taxon>
        <taxon>Tracheophyta</taxon>
        <taxon>Spermatophyta</taxon>
        <taxon>Magnoliopsida</taxon>
        <taxon>eudicotyledons</taxon>
        <taxon>Gunneridae</taxon>
        <taxon>Pentapetalae</taxon>
        <taxon>rosids</taxon>
        <taxon>fabids</taxon>
        <taxon>Cucurbitales</taxon>
        <taxon>Cucurbitaceae</taxon>
        <taxon>Benincaseae</taxon>
        <taxon>Cucumis</taxon>
    </lineage>
</organism>
<gene>
    <name evidence="1" type="ORF">Csa_4G303060</name>
</gene>
<proteinExistence type="predicted"/>
<reference evidence="1 2" key="4">
    <citation type="journal article" date="2011" name="BMC Genomics">
        <title>RNA-Seq improves annotation of protein-coding genes in the cucumber genome.</title>
        <authorList>
            <person name="Li Z."/>
            <person name="Zhang Z."/>
            <person name="Yan P."/>
            <person name="Huang S."/>
            <person name="Fei Z."/>
            <person name="Lin K."/>
        </authorList>
    </citation>
    <scope>NUCLEOTIDE SEQUENCE [LARGE SCALE GENOMIC DNA]</scope>
    <source>
        <strain evidence="2">cv. 9930</strain>
    </source>
</reference>
<reference evidence="1 2" key="3">
    <citation type="journal article" date="2010" name="BMC Genomics">
        <title>Transcriptome sequencing and comparative analysis of cucumber flowers with different sex types.</title>
        <authorList>
            <person name="Guo S."/>
            <person name="Zheng Y."/>
            <person name="Joung J.G."/>
            <person name="Liu S."/>
            <person name="Zhang Z."/>
            <person name="Crasta O.R."/>
            <person name="Sobral B.W."/>
            <person name="Xu Y."/>
            <person name="Huang S."/>
            <person name="Fei Z."/>
        </authorList>
    </citation>
    <scope>NUCLEOTIDE SEQUENCE [LARGE SCALE GENOMIC DNA]</scope>
    <source>
        <strain evidence="2">cv. 9930</strain>
    </source>
</reference>
<keyword evidence="2" id="KW-1185">Reference proteome</keyword>